<reference evidence="2" key="1">
    <citation type="submission" date="2016-10" db="EMBL/GenBank/DDBJ databases">
        <authorList>
            <person name="Benchimol M."/>
            <person name="Almeida L.G."/>
            <person name="Vasconcelos A.T."/>
            <person name="Perreira-Neves A."/>
            <person name="Rosa I.A."/>
            <person name="Tasca T."/>
            <person name="Bogo M.R."/>
            <person name="de Souza W."/>
        </authorList>
    </citation>
    <scope>NUCLEOTIDE SEQUENCE [LARGE SCALE GENOMIC DNA]</scope>
    <source>
        <strain evidence="2">K</strain>
    </source>
</reference>
<evidence type="ECO:0000256" key="1">
    <source>
        <dbReference type="SAM" id="Phobius"/>
    </source>
</evidence>
<name>A0A1J4KK25_9EUKA</name>
<evidence type="ECO:0000313" key="2">
    <source>
        <dbReference type="EMBL" id="OHT11657.1"/>
    </source>
</evidence>
<dbReference type="AlphaFoldDB" id="A0A1J4KK25"/>
<feature type="transmembrane region" description="Helical" evidence="1">
    <location>
        <begin position="111"/>
        <end position="130"/>
    </location>
</feature>
<keyword evidence="3" id="KW-1185">Reference proteome</keyword>
<protein>
    <submittedName>
        <fullName evidence="2">Uncharacterized protein</fullName>
    </submittedName>
</protein>
<feature type="transmembrane region" description="Helical" evidence="1">
    <location>
        <begin position="167"/>
        <end position="189"/>
    </location>
</feature>
<dbReference type="OrthoDB" id="10537597at2759"/>
<proteinExistence type="predicted"/>
<keyword evidence="1" id="KW-0812">Transmembrane</keyword>
<dbReference type="GeneID" id="94826270"/>
<sequence>MADQACCSGCPCKKVLTDASALEEKLKPYEEYVDQVQAMLYFRNPIAMAAVLVLVNLLFFVIGKLHLSFLPTLFLLLTLKVFVKLVVKVAGPIIAAFLFQPIENKEEGTYPIYPLQTVCETIVLFTSRIFGLCDHAKPKGPLTIANAVVPLGALAALFFLFLITGTFWLNFILVNLVLILPAVLLHPAVKKQIEPFVEKLEKVKVE</sequence>
<evidence type="ECO:0000313" key="3">
    <source>
        <dbReference type="Proteomes" id="UP000179807"/>
    </source>
</evidence>
<comment type="caution">
    <text evidence="2">The sequence shown here is derived from an EMBL/GenBank/DDBJ whole genome shotgun (WGS) entry which is preliminary data.</text>
</comment>
<accession>A0A1J4KK25</accession>
<dbReference type="EMBL" id="MLAK01000582">
    <property type="protein sequence ID" value="OHT11657.1"/>
    <property type="molecule type" value="Genomic_DNA"/>
</dbReference>
<keyword evidence="1" id="KW-0472">Membrane</keyword>
<feature type="transmembrane region" description="Helical" evidence="1">
    <location>
        <begin position="74"/>
        <end position="99"/>
    </location>
</feature>
<organism evidence="2 3">
    <name type="scientific">Tritrichomonas foetus</name>
    <dbReference type="NCBI Taxonomy" id="1144522"/>
    <lineage>
        <taxon>Eukaryota</taxon>
        <taxon>Metamonada</taxon>
        <taxon>Parabasalia</taxon>
        <taxon>Tritrichomonadida</taxon>
        <taxon>Tritrichomonadidae</taxon>
        <taxon>Tritrichomonas</taxon>
    </lineage>
</organism>
<dbReference type="RefSeq" id="XP_068364793.1">
    <property type="nucleotide sequence ID" value="XM_068491566.1"/>
</dbReference>
<keyword evidence="1" id="KW-1133">Transmembrane helix</keyword>
<dbReference type="Proteomes" id="UP000179807">
    <property type="component" value="Unassembled WGS sequence"/>
</dbReference>
<gene>
    <name evidence="2" type="ORF">TRFO_03866</name>
</gene>
<feature type="transmembrane region" description="Helical" evidence="1">
    <location>
        <begin position="46"/>
        <end position="67"/>
    </location>
</feature>
<dbReference type="VEuPathDB" id="TrichDB:TRFO_03866"/>
<feature type="transmembrane region" description="Helical" evidence="1">
    <location>
        <begin position="142"/>
        <end position="161"/>
    </location>
</feature>